<dbReference type="InterPro" id="IPR046347">
    <property type="entry name" value="bZIP_sf"/>
</dbReference>
<feature type="region of interest" description="Disordered" evidence="1">
    <location>
        <begin position="154"/>
        <end position="181"/>
    </location>
</feature>
<dbReference type="GO" id="GO:0005634">
    <property type="term" value="C:nucleus"/>
    <property type="evidence" value="ECO:0007669"/>
    <property type="project" value="UniProtKB-ARBA"/>
</dbReference>
<gene>
    <name evidence="3" type="ORF">FF38_04997</name>
</gene>
<dbReference type="GO" id="GO:0003700">
    <property type="term" value="F:DNA-binding transcription factor activity"/>
    <property type="evidence" value="ECO:0007669"/>
    <property type="project" value="InterPro"/>
</dbReference>
<evidence type="ECO:0000259" key="2">
    <source>
        <dbReference type="PROSITE" id="PS50217"/>
    </source>
</evidence>
<feature type="region of interest" description="Disordered" evidence="1">
    <location>
        <begin position="329"/>
        <end position="348"/>
    </location>
</feature>
<dbReference type="PROSITE" id="PS50217">
    <property type="entry name" value="BZIP"/>
    <property type="match status" value="1"/>
</dbReference>
<dbReference type="OrthoDB" id="6624782at2759"/>
<feature type="region of interest" description="Disordered" evidence="1">
    <location>
        <begin position="274"/>
        <end position="314"/>
    </location>
</feature>
<dbReference type="AlphaFoldDB" id="A0A0L0CJL4"/>
<protein>
    <recommendedName>
        <fullName evidence="2">BZIP domain-containing protein</fullName>
    </recommendedName>
</protein>
<comment type="caution">
    <text evidence="3">The sequence shown here is derived from an EMBL/GenBank/DDBJ whole genome shotgun (WGS) entry which is preliminary data.</text>
</comment>
<feature type="compositionally biased region" description="Basic and acidic residues" evidence="1">
    <location>
        <begin position="330"/>
        <end position="348"/>
    </location>
</feature>
<dbReference type="Proteomes" id="UP000037069">
    <property type="component" value="Unassembled WGS sequence"/>
</dbReference>
<dbReference type="PROSITE" id="PS00036">
    <property type="entry name" value="BZIP_BASIC"/>
    <property type="match status" value="1"/>
</dbReference>
<evidence type="ECO:0000313" key="4">
    <source>
        <dbReference type="Proteomes" id="UP000037069"/>
    </source>
</evidence>
<keyword evidence="4" id="KW-1185">Reference proteome</keyword>
<feature type="region of interest" description="Disordered" evidence="1">
    <location>
        <begin position="874"/>
        <end position="903"/>
    </location>
</feature>
<feature type="region of interest" description="Disordered" evidence="1">
    <location>
        <begin position="491"/>
        <end position="515"/>
    </location>
</feature>
<sequence>MLAVIAASLLAKVNNTSTTSNCLDTCTATSIVEQNLYRNIIASAMQQLHCKQQTLKKSQLFCQKRMCLGRWHHCDINILHGIGNICCFNKRMFMVTTKNNFIKRIKRLDNNNNNNKGFATTSRGRGVSVKLYLTSSMFNNIMMRAKIKMAFNTEIQSSHSRPQSNNNNQINENRAIRTGKTETGATYDYDYNKFRKVRKHNIDDSGTPTTRNIRNSIGKLNEYYRKQFDQESIVKSKQLSEEQQQQESKNINSNTTTKFETKNIFAYQAFETSTGSVGNSNSATPPPEKFEFITTPPPSEDNGNCDKPDSKKNHKNTLFTKVASANVFSEKQHKPSAKERFENSPTEDMRQYSDHTQEELIQAPILLQQVNTNQLSPNSVETSSNQLQTKQESVKNTLVKSTVKNSSNLSQNKNKIIQSQAQAQTKIPLTLASMAGIELTGADMSLSQADMSGAMPPTATVEEINVPVFIDEYLQEVTATSTLPVTTDNIFNNNTNKNNSSNISNNNHSNDKGNEVNNFLDTLDNFEFDINLLTENNSKDKETALEVHVNQQHLQQPLQYPQQHQQSLTEVDEDNKLKQHQFELQMMLEDILFNNNNNNINNTSNNNTTTTNNNNNNINNINEMAGSNNTNDEIFAVAPGIDEIDDLELDEFDFSSALDTHEHAVDLNINYGLSSEDIFNSSQPNEVMLSSCNSQSQSSQNLIKEISKAEPYINSTPTPSYEAQEIEMCGVFEDDINILFPSEYNEESNMVGFKETTLLGNPLKRNNSQKSQHMLEKCRKLRLDTTACRENILSQQSEITTPKVIDIIDQFNDDTMGQITADSVITIYNDLISTSSKCGSVKSEIIVDEITNDFTPPNTPFSFNSISNQTSFVNTAPSSPASSIATTKRGRGRPAKTHSDIPDRSEIQHLSESEQKKVLERAKNNEASRKSRLKHKERDNALEREEIELTHKNKELENQLMNLRKMEKKLKAALRFKVVGQ</sequence>
<feature type="domain" description="BZIP" evidence="2">
    <location>
        <begin position="914"/>
        <end position="975"/>
    </location>
</feature>
<name>A0A0L0CJL4_LUCCU</name>
<feature type="compositionally biased region" description="Low complexity" evidence="1">
    <location>
        <begin position="875"/>
        <end position="887"/>
    </location>
</feature>
<dbReference type="InterPro" id="IPR004827">
    <property type="entry name" value="bZIP"/>
</dbReference>
<reference evidence="3 4" key="1">
    <citation type="journal article" date="2015" name="Nat. Commun.">
        <title>Lucilia cuprina genome unlocks parasitic fly biology to underpin future interventions.</title>
        <authorList>
            <person name="Anstead C.A."/>
            <person name="Korhonen P.K."/>
            <person name="Young N.D."/>
            <person name="Hall R.S."/>
            <person name="Jex A.R."/>
            <person name="Murali S.C."/>
            <person name="Hughes D.S."/>
            <person name="Lee S.F."/>
            <person name="Perry T."/>
            <person name="Stroehlein A.J."/>
            <person name="Ansell B.R."/>
            <person name="Breugelmans B."/>
            <person name="Hofmann A."/>
            <person name="Qu J."/>
            <person name="Dugan S."/>
            <person name="Lee S.L."/>
            <person name="Chao H."/>
            <person name="Dinh H."/>
            <person name="Han Y."/>
            <person name="Doddapaneni H.V."/>
            <person name="Worley K.C."/>
            <person name="Muzny D.M."/>
            <person name="Ioannidis P."/>
            <person name="Waterhouse R.M."/>
            <person name="Zdobnov E.M."/>
            <person name="James P.J."/>
            <person name="Bagnall N.H."/>
            <person name="Kotze A.C."/>
            <person name="Gibbs R.A."/>
            <person name="Richards S."/>
            <person name="Batterham P."/>
            <person name="Gasser R.B."/>
        </authorList>
    </citation>
    <scope>NUCLEOTIDE SEQUENCE [LARGE SCALE GENOMIC DNA]</scope>
    <source>
        <strain evidence="3 4">LS</strain>
        <tissue evidence="3">Full body</tissue>
    </source>
</reference>
<dbReference type="SUPFAM" id="SSF57959">
    <property type="entry name" value="Leucine zipper domain"/>
    <property type="match status" value="1"/>
</dbReference>
<evidence type="ECO:0000313" key="3">
    <source>
        <dbReference type="EMBL" id="KNC32387.1"/>
    </source>
</evidence>
<feature type="region of interest" description="Disordered" evidence="1">
    <location>
        <begin position="920"/>
        <end position="940"/>
    </location>
</feature>
<feature type="compositionally biased region" description="Polar residues" evidence="1">
    <location>
        <begin position="154"/>
        <end position="164"/>
    </location>
</feature>
<feature type="compositionally biased region" description="Basic and acidic residues" evidence="1">
    <location>
        <begin position="920"/>
        <end position="929"/>
    </location>
</feature>
<dbReference type="EMBL" id="JRES01000310">
    <property type="protein sequence ID" value="KNC32387.1"/>
    <property type="molecule type" value="Genomic_DNA"/>
</dbReference>
<dbReference type="STRING" id="7375.A0A0L0CJL4"/>
<evidence type="ECO:0000256" key="1">
    <source>
        <dbReference type="SAM" id="MobiDB-lite"/>
    </source>
</evidence>
<dbReference type="Gene3D" id="1.20.5.170">
    <property type="match status" value="1"/>
</dbReference>
<feature type="compositionally biased region" description="Polar residues" evidence="1">
    <location>
        <begin position="274"/>
        <end position="283"/>
    </location>
</feature>
<feature type="compositionally biased region" description="Low complexity" evidence="1">
    <location>
        <begin position="491"/>
        <end position="508"/>
    </location>
</feature>
<organism evidence="3 4">
    <name type="scientific">Lucilia cuprina</name>
    <name type="common">Green bottle fly</name>
    <name type="synonym">Australian sheep blowfly</name>
    <dbReference type="NCBI Taxonomy" id="7375"/>
    <lineage>
        <taxon>Eukaryota</taxon>
        <taxon>Metazoa</taxon>
        <taxon>Ecdysozoa</taxon>
        <taxon>Arthropoda</taxon>
        <taxon>Hexapoda</taxon>
        <taxon>Insecta</taxon>
        <taxon>Pterygota</taxon>
        <taxon>Neoptera</taxon>
        <taxon>Endopterygota</taxon>
        <taxon>Diptera</taxon>
        <taxon>Brachycera</taxon>
        <taxon>Muscomorpha</taxon>
        <taxon>Oestroidea</taxon>
        <taxon>Calliphoridae</taxon>
        <taxon>Luciliinae</taxon>
        <taxon>Lucilia</taxon>
    </lineage>
</organism>
<accession>A0A0L0CJL4</accession>
<dbReference type="CDD" id="cd14813">
    <property type="entry name" value="bZIP_BmCbz-like"/>
    <property type="match status" value="1"/>
</dbReference>
<proteinExistence type="predicted"/>
<dbReference type="Pfam" id="PF07716">
    <property type="entry name" value="bZIP_2"/>
    <property type="match status" value="1"/>
</dbReference>